<evidence type="ECO:0000313" key="3">
    <source>
        <dbReference type="Proteomes" id="UP000317243"/>
    </source>
</evidence>
<dbReference type="EMBL" id="SIHI01000012">
    <property type="protein sequence ID" value="TWT51639.1"/>
    <property type="molecule type" value="Genomic_DNA"/>
</dbReference>
<comment type="caution">
    <text evidence="2">The sequence shown here is derived from an EMBL/GenBank/DDBJ whole genome shotgun (WGS) entry which is preliminary data.</text>
</comment>
<dbReference type="SUPFAM" id="SSF51126">
    <property type="entry name" value="Pectin lyase-like"/>
    <property type="match status" value="1"/>
</dbReference>
<sequence length="343" mass="37973" precursor="true">MRIRRFIVLLFLVLLVHGTTAVAQPEIHYSGQVGWNEDSATMTFCTSGSMPVSKEGFFWDVPSTVKRIVIDENVRFTGGFRVLYREPTNPLHIVGRHQKTSVIFGTNEEAWTARQKIAENEKWKYSAISVIEDAVVHVSGLTVRDPRGYLISGYANKAVIHVDSCTLIDTRSGNNNNSDGFAGAAGSSIRNTLISTADDGIKIYNDITLENVVIEHHRNGAPLQFGWGGESRIVNATISNLTIRGIDPEHRYNMAPFTWERGEKSTRNVTINGLDVSTGGQLYDEESGEWVPLGLLELKPANCEFNLKATAVQRHGLPLGMNRTTGTIQLDELPDRESSSLKD</sequence>
<keyword evidence="1" id="KW-0732">Signal</keyword>
<feature type="signal peptide" evidence="1">
    <location>
        <begin position="1"/>
        <end position="23"/>
    </location>
</feature>
<dbReference type="AlphaFoldDB" id="A0A5C5WNH2"/>
<proteinExistence type="predicted"/>
<keyword evidence="2" id="KW-0326">Glycosidase</keyword>
<dbReference type="RefSeq" id="WP_146510975.1">
    <property type="nucleotide sequence ID" value="NZ_SIHI01000012.1"/>
</dbReference>
<dbReference type="Gene3D" id="2.160.20.10">
    <property type="entry name" value="Single-stranded right-handed beta-helix, Pectin lyase-like"/>
    <property type="match status" value="1"/>
</dbReference>
<keyword evidence="3" id="KW-1185">Reference proteome</keyword>
<name>A0A5C5WNH2_9PLAN</name>
<reference evidence="2 3" key="1">
    <citation type="submission" date="2019-02" db="EMBL/GenBank/DDBJ databases">
        <title>Deep-cultivation of Planctomycetes and their phenomic and genomic characterization uncovers novel biology.</title>
        <authorList>
            <person name="Wiegand S."/>
            <person name="Jogler M."/>
            <person name="Boedeker C."/>
            <person name="Pinto D."/>
            <person name="Vollmers J."/>
            <person name="Rivas-Marin E."/>
            <person name="Kohn T."/>
            <person name="Peeters S.H."/>
            <person name="Heuer A."/>
            <person name="Rast P."/>
            <person name="Oberbeckmann S."/>
            <person name="Bunk B."/>
            <person name="Jeske O."/>
            <person name="Meyerdierks A."/>
            <person name="Storesund J.E."/>
            <person name="Kallscheuer N."/>
            <person name="Luecker S."/>
            <person name="Lage O.M."/>
            <person name="Pohl T."/>
            <person name="Merkel B.J."/>
            <person name="Hornburger P."/>
            <person name="Mueller R.-W."/>
            <person name="Bruemmer F."/>
            <person name="Labrenz M."/>
            <person name="Spormann A.M."/>
            <person name="Op Den Camp H."/>
            <person name="Overmann J."/>
            <person name="Amann R."/>
            <person name="Jetten M.S.M."/>
            <person name="Mascher T."/>
            <person name="Medema M.H."/>
            <person name="Devos D.P."/>
            <person name="Kaster A.-K."/>
            <person name="Ovreas L."/>
            <person name="Rohde M."/>
            <person name="Galperin M.Y."/>
            <person name="Jogler C."/>
        </authorList>
    </citation>
    <scope>NUCLEOTIDE SEQUENCE [LARGE SCALE GENOMIC DNA]</scope>
    <source>
        <strain evidence="2 3">KOR42</strain>
    </source>
</reference>
<dbReference type="GO" id="GO:0033904">
    <property type="term" value="F:dextranase activity"/>
    <property type="evidence" value="ECO:0007669"/>
    <property type="project" value="UniProtKB-EC"/>
</dbReference>
<gene>
    <name evidence="2" type="ORF">KOR42_35270</name>
</gene>
<keyword evidence="2" id="KW-0378">Hydrolase</keyword>
<protein>
    <submittedName>
        <fullName evidence="2">Dextranase</fullName>
        <ecNumber evidence="2">3.2.1.11</ecNumber>
    </submittedName>
</protein>
<organism evidence="2 3">
    <name type="scientific">Thalassoglobus neptunius</name>
    <dbReference type="NCBI Taxonomy" id="1938619"/>
    <lineage>
        <taxon>Bacteria</taxon>
        <taxon>Pseudomonadati</taxon>
        <taxon>Planctomycetota</taxon>
        <taxon>Planctomycetia</taxon>
        <taxon>Planctomycetales</taxon>
        <taxon>Planctomycetaceae</taxon>
        <taxon>Thalassoglobus</taxon>
    </lineage>
</organism>
<dbReference type="Proteomes" id="UP000317243">
    <property type="component" value="Unassembled WGS sequence"/>
</dbReference>
<dbReference type="EC" id="3.2.1.11" evidence="2"/>
<feature type="chain" id="PRO_5022802591" evidence="1">
    <location>
        <begin position="24"/>
        <end position="343"/>
    </location>
</feature>
<dbReference type="InterPro" id="IPR012334">
    <property type="entry name" value="Pectin_lyas_fold"/>
</dbReference>
<dbReference type="OrthoDB" id="255287at2"/>
<accession>A0A5C5WNH2</accession>
<evidence type="ECO:0000256" key="1">
    <source>
        <dbReference type="SAM" id="SignalP"/>
    </source>
</evidence>
<dbReference type="InterPro" id="IPR011050">
    <property type="entry name" value="Pectin_lyase_fold/virulence"/>
</dbReference>
<evidence type="ECO:0000313" key="2">
    <source>
        <dbReference type="EMBL" id="TWT51639.1"/>
    </source>
</evidence>